<dbReference type="GeneID" id="73291801"/>
<evidence type="ECO:0000313" key="3">
    <source>
        <dbReference type="Proteomes" id="UP001056855"/>
    </source>
</evidence>
<protein>
    <submittedName>
        <fullName evidence="2">DUF5787 family protein</fullName>
    </submittedName>
</protein>
<dbReference type="InterPro" id="IPR043901">
    <property type="entry name" value="DUF5787"/>
</dbReference>
<dbReference type="RefSeq" id="WP_254157952.1">
    <property type="nucleotide sequence ID" value="NZ_CP100355.1"/>
</dbReference>
<keyword evidence="3" id="KW-1185">Reference proteome</keyword>
<organism evidence="2 3">
    <name type="scientific">Natronosalvus rutilus</name>
    <dbReference type="NCBI Taxonomy" id="2953753"/>
    <lineage>
        <taxon>Archaea</taxon>
        <taxon>Methanobacteriati</taxon>
        <taxon>Methanobacteriota</taxon>
        <taxon>Stenosarchaea group</taxon>
        <taxon>Halobacteria</taxon>
        <taxon>Halobacteriales</taxon>
        <taxon>Natrialbaceae</taxon>
        <taxon>Natronosalvus</taxon>
    </lineage>
</organism>
<feature type="region of interest" description="Disordered" evidence="1">
    <location>
        <begin position="319"/>
        <end position="348"/>
    </location>
</feature>
<name>A0A9E7NAH7_9EURY</name>
<reference evidence="2" key="1">
    <citation type="submission" date="2022-06" db="EMBL/GenBank/DDBJ databases">
        <title>Diverse halophilic archaea isolated from saline environments.</title>
        <authorList>
            <person name="Cui H.-L."/>
        </authorList>
    </citation>
    <scope>NUCLEOTIDE SEQUENCE</scope>
    <source>
        <strain evidence="2">WLHS1</strain>
    </source>
</reference>
<sequence>MNRAGTESESEFHFELRTCRWAEREWPLDSSDAAILVARQLGTKRRRWDTIVLECDPDALRHRAKFGEKRLDGDLLHVVRNAPEEWTYYRDCLPDPGYPWRYVRESIHEADDRGVLETRRNGNRIEIRRKWPYREWVRRIVAIENKPDLDASAARALRPQLEYDVAMALADEVWVATRKTGERIEPALLERLPVEAGILTLDPDSLESEVAWYPRRLDVDGPGTRILERPAGGPRDASPAQFEYVDPEVKARKRLEIAERAYERGWRSFADTMRPDCRHFELRSAGQFLPWCAAKGCCQTAAECSSRCSHVEPEPPAWRTRGWPIEGGPGKRSKTLLEERRRRRRPGL</sequence>
<accession>A0A9E7NAH7</accession>
<evidence type="ECO:0000313" key="2">
    <source>
        <dbReference type="EMBL" id="UTF53464.1"/>
    </source>
</evidence>
<dbReference type="Pfam" id="PF19100">
    <property type="entry name" value="DUF5787"/>
    <property type="match status" value="1"/>
</dbReference>
<dbReference type="Proteomes" id="UP001056855">
    <property type="component" value="Chromosome"/>
</dbReference>
<dbReference type="AlphaFoldDB" id="A0A9E7NAH7"/>
<dbReference type="EMBL" id="CP100355">
    <property type="protein sequence ID" value="UTF53464.1"/>
    <property type="molecule type" value="Genomic_DNA"/>
</dbReference>
<evidence type="ECO:0000256" key="1">
    <source>
        <dbReference type="SAM" id="MobiDB-lite"/>
    </source>
</evidence>
<dbReference type="KEGG" id="sawl:NGM29_17105"/>
<gene>
    <name evidence="2" type="ORF">NGM29_17105</name>
</gene>
<proteinExistence type="predicted"/>